<keyword evidence="4" id="KW-1185">Reference proteome</keyword>
<sequence>MTEPTKARSPERMEQEAAQPSANKWIAGVATRYMAGYMEEIEKRIELEKRVCKLEKRVKRIKELKEEIEGLKEAIEERKMLLKQEEEKGLDILFGEGGGGRIGHLGC</sequence>
<dbReference type="GeneID" id="19898726"/>
<keyword evidence="1" id="KW-0175">Coiled coil</keyword>
<accession>R7YJX2</accession>
<feature type="region of interest" description="Disordered" evidence="2">
    <location>
        <begin position="1"/>
        <end position="21"/>
    </location>
</feature>
<organism evidence="3 4">
    <name type="scientific">Coniosporium apollinis (strain CBS 100218)</name>
    <name type="common">Rock-inhabiting black yeast</name>
    <dbReference type="NCBI Taxonomy" id="1168221"/>
    <lineage>
        <taxon>Eukaryota</taxon>
        <taxon>Fungi</taxon>
        <taxon>Dikarya</taxon>
        <taxon>Ascomycota</taxon>
        <taxon>Pezizomycotina</taxon>
        <taxon>Dothideomycetes</taxon>
        <taxon>Dothideomycetes incertae sedis</taxon>
        <taxon>Coniosporium</taxon>
    </lineage>
</organism>
<dbReference type="Proteomes" id="UP000016924">
    <property type="component" value="Unassembled WGS sequence"/>
</dbReference>
<evidence type="ECO:0000313" key="4">
    <source>
        <dbReference type="Proteomes" id="UP000016924"/>
    </source>
</evidence>
<dbReference type="EMBL" id="JH767558">
    <property type="protein sequence ID" value="EON62195.1"/>
    <property type="molecule type" value="Genomic_DNA"/>
</dbReference>
<dbReference type="RefSeq" id="XP_007777512.1">
    <property type="nucleotide sequence ID" value="XM_007779322.1"/>
</dbReference>
<dbReference type="AlphaFoldDB" id="R7YJX2"/>
<feature type="compositionally biased region" description="Basic and acidic residues" evidence="2">
    <location>
        <begin position="1"/>
        <end position="15"/>
    </location>
</feature>
<name>R7YJX2_CONA1</name>
<proteinExistence type="predicted"/>
<reference evidence="4" key="1">
    <citation type="submission" date="2012-06" db="EMBL/GenBank/DDBJ databases">
        <title>The genome sequence of Coniosporium apollinis CBS 100218.</title>
        <authorList>
            <consortium name="The Broad Institute Genome Sequencing Platform"/>
            <person name="Cuomo C."/>
            <person name="Gorbushina A."/>
            <person name="Noack S."/>
            <person name="Walker B."/>
            <person name="Young S.K."/>
            <person name="Zeng Q."/>
            <person name="Gargeya S."/>
            <person name="Fitzgerald M."/>
            <person name="Haas B."/>
            <person name="Abouelleil A."/>
            <person name="Alvarado L."/>
            <person name="Arachchi H.M."/>
            <person name="Berlin A.M."/>
            <person name="Chapman S.B."/>
            <person name="Goldberg J."/>
            <person name="Griggs A."/>
            <person name="Gujja S."/>
            <person name="Hansen M."/>
            <person name="Howarth C."/>
            <person name="Imamovic A."/>
            <person name="Larimer J."/>
            <person name="McCowan C."/>
            <person name="Montmayeur A."/>
            <person name="Murphy C."/>
            <person name="Neiman D."/>
            <person name="Pearson M."/>
            <person name="Priest M."/>
            <person name="Roberts A."/>
            <person name="Saif S."/>
            <person name="Shea T."/>
            <person name="Sisk P."/>
            <person name="Sykes S."/>
            <person name="Wortman J."/>
            <person name="Nusbaum C."/>
            <person name="Birren B."/>
        </authorList>
    </citation>
    <scope>NUCLEOTIDE SEQUENCE [LARGE SCALE GENOMIC DNA]</scope>
    <source>
        <strain evidence="4">CBS 100218</strain>
    </source>
</reference>
<protein>
    <submittedName>
        <fullName evidence="3">Uncharacterized protein</fullName>
    </submittedName>
</protein>
<evidence type="ECO:0000313" key="3">
    <source>
        <dbReference type="EMBL" id="EON62195.1"/>
    </source>
</evidence>
<evidence type="ECO:0000256" key="2">
    <source>
        <dbReference type="SAM" id="MobiDB-lite"/>
    </source>
</evidence>
<gene>
    <name evidence="3" type="ORF">W97_01415</name>
</gene>
<dbReference type="HOGENOM" id="CLU_2209878_0_0_1"/>
<evidence type="ECO:0000256" key="1">
    <source>
        <dbReference type="SAM" id="Coils"/>
    </source>
</evidence>
<feature type="coiled-coil region" evidence="1">
    <location>
        <begin position="54"/>
        <end position="88"/>
    </location>
</feature>